<dbReference type="PANTHER" id="PTHR32322:SF2">
    <property type="entry name" value="EAMA DOMAIN-CONTAINING PROTEIN"/>
    <property type="match status" value="1"/>
</dbReference>
<feature type="transmembrane region" description="Helical" evidence="7">
    <location>
        <begin position="146"/>
        <end position="165"/>
    </location>
</feature>
<feature type="compositionally biased region" description="Basic and acidic residues" evidence="6">
    <location>
        <begin position="295"/>
        <end position="304"/>
    </location>
</feature>
<protein>
    <submittedName>
        <fullName evidence="9">EamA-like transporter family protein</fullName>
    </submittedName>
</protein>
<sequence length="323" mass="32082">MTAALGAVVLWSTNAYAAGYALERMSVGWLLLVQFGTAAVVFGVLRVRARTAQAAPGRRGPGVVAVGLVGLTGTIVLQYVAFALAPIVAANVLAYGWPLLAAVWVAATRRDAPSLAGAGLAVLGFAGVALIFAGPGHDAGVVGDDAVAGYAAALGSALCMTFYTLGSARSAIRPADLLAPATTVGAVVAGTVVAVTGPPAPGPVGLAAAVYIGLGPMAAGYGLWTRAMSGGGAARLAPLGFATPMLSTGLLLVAGATAAVSTLAGIGLVLVCSLGVLVVHRYAGRAVVPPTADRPSPRRPDRAAGRVLACPPRRPPRRPGWSR</sequence>
<dbReference type="RefSeq" id="WP_165922552.1">
    <property type="nucleotide sequence ID" value="NZ_SMFZ01000002.1"/>
</dbReference>
<evidence type="ECO:0000256" key="4">
    <source>
        <dbReference type="ARBA" id="ARBA00022989"/>
    </source>
</evidence>
<dbReference type="EMBL" id="SMFZ01000002">
    <property type="protein sequence ID" value="TCK22066.1"/>
    <property type="molecule type" value="Genomic_DNA"/>
</dbReference>
<comment type="subcellular location">
    <subcellularLocation>
        <location evidence="1">Membrane</location>
        <topology evidence="1">Multi-pass membrane protein</topology>
    </subcellularLocation>
</comment>
<keyword evidence="10" id="KW-1185">Reference proteome</keyword>
<keyword evidence="3 7" id="KW-0812">Transmembrane</keyword>
<dbReference type="AlphaFoldDB" id="A0A4V2PHU1"/>
<evidence type="ECO:0000256" key="2">
    <source>
        <dbReference type="ARBA" id="ARBA00007362"/>
    </source>
</evidence>
<feature type="region of interest" description="Disordered" evidence="6">
    <location>
        <begin position="290"/>
        <end position="323"/>
    </location>
</feature>
<feature type="transmembrane region" description="Helical" evidence="7">
    <location>
        <begin position="27"/>
        <end position="49"/>
    </location>
</feature>
<evidence type="ECO:0000313" key="9">
    <source>
        <dbReference type="EMBL" id="TCK22066.1"/>
    </source>
</evidence>
<evidence type="ECO:0000256" key="1">
    <source>
        <dbReference type="ARBA" id="ARBA00004141"/>
    </source>
</evidence>
<dbReference type="PANTHER" id="PTHR32322">
    <property type="entry name" value="INNER MEMBRANE TRANSPORTER"/>
    <property type="match status" value="1"/>
</dbReference>
<feature type="transmembrane region" description="Helical" evidence="7">
    <location>
        <begin position="260"/>
        <end position="279"/>
    </location>
</feature>
<evidence type="ECO:0000256" key="3">
    <source>
        <dbReference type="ARBA" id="ARBA00022692"/>
    </source>
</evidence>
<keyword evidence="5 7" id="KW-0472">Membrane</keyword>
<dbReference type="GO" id="GO:0016020">
    <property type="term" value="C:membrane"/>
    <property type="evidence" value="ECO:0007669"/>
    <property type="project" value="UniProtKB-SubCell"/>
</dbReference>
<keyword evidence="4 7" id="KW-1133">Transmembrane helix</keyword>
<feature type="transmembrane region" description="Helical" evidence="7">
    <location>
        <begin position="61"/>
        <end position="81"/>
    </location>
</feature>
<evidence type="ECO:0000259" key="8">
    <source>
        <dbReference type="Pfam" id="PF00892"/>
    </source>
</evidence>
<reference evidence="9 10" key="1">
    <citation type="submission" date="2019-03" db="EMBL/GenBank/DDBJ databases">
        <title>Sequencing the genomes of 1000 actinobacteria strains.</title>
        <authorList>
            <person name="Klenk H.-P."/>
        </authorList>
    </citation>
    <scope>NUCLEOTIDE SEQUENCE [LARGE SCALE GENOMIC DNA]</scope>
    <source>
        <strain evidence="9 10">DSM 44969</strain>
    </source>
</reference>
<dbReference type="InterPro" id="IPR050638">
    <property type="entry name" value="AA-Vitamin_Transporters"/>
</dbReference>
<name>A0A4V2PHU1_PSEEN</name>
<comment type="caution">
    <text evidence="9">The sequence shown here is derived from an EMBL/GenBank/DDBJ whole genome shotgun (WGS) entry which is preliminary data.</text>
</comment>
<dbReference type="Proteomes" id="UP000295560">
    <property type="component" value="Unassembled WGS sequence"/>
</dbReference>
<gene>
    <name evidence="9" type="ORF">EV378_6064</name>
</gene>
<evidence type="ECO:0000256" key="5">
    <source>
        <dbReference type="ARBA" id="ARBA00023136"/>
    </source>
</evidence>
<evidence type="ECO:0000256" key="7">
    <source>
        <dbReference type="SAM" id="Phobius"/>
    </source>
</evidence>
<feature type="transmembrane region" description="Helical" evidence="7">
    <location>
        <begin position="236"/>
        <end position="254"/>
    </location>
</feature>
<feature type="domain" description="EamA" evidence="8">
    <location>
        <begin position="3"/>
        <end position="132"/>
    </location>
</feature>
<feature type="transmembrane region" description="Helical" evidence="7">
    <location>
        <begin position="177"/>
        <end position="198"/>
    </location>
</feature>
<dbReference type="Pfam" id="PF00892">
    <property type="entry name" value="EamA"/>
    <property type="match status" value="1"/>
</dbReference>
<feature type="transmembrane region" description="Helical" evidence="7">
    <location>
        <begin position="204"/>
        <end position="224"/>
    </location>
</feature>
<proteinExistence type="inferred from homology"/>
<comment type="similarity">
    <text evidence="2">Belongs to the EamA transporter family.</text>
</comment>
<feature type="transmembrane region" description="Helical" evidence="7">
    <location>
        <begin position="114"/>
        <end position="134"/>
    </location>
</feature>
<dbReference type="InterPro" id="IPR000620">
    <property type="entry name" value="EamA_dom"/>
</dbReference>
<accession>A0A4V2PHU1</accession>
<evidence type="ECO:0000256" key="6">
    <source>
        <dbReference type="SAM" id="MobiDB-lite"/>
    </source>
</evidence>
<feature type="transmembrane region" description="Helical" evidence="7">
    <location>
        <begin position="87"/>
        <end position="107"/>
    </location>
</feature>
<organism evidence="9 10">
    <name type="scientific">Pseudonocardia endophytica</name>
    <dbReference type="NCBI Taxonomy" id="401976"/>
    <lineage>
        <taxon>Bacteria</taxon>
        <taxon>Bacillati</taxon>
        <taxon>Actinomycetota</taxon>
        <taxon>Actinomycetes</taxon>
        <taxon>Pseudonocardiales</taxon>
        <taxon>Pseudonocardiaceae</taxon>
        <taxon>Pseudonocardia</taxon>
    </lineage>
</organism>
<evidence type="ECO:0000313" key="10">
    <source>
        <dbReference type="Proteomes" id="UP000295560"/>
    </source>
</evidence>